<proteinExistence type="predicted"/>
<gene>
    <name evidence="1" type="ORF">SAMN05444405_10118</name>
</gene>
<name>A0A1M4S824_9BACE</name>
<evidence type="ECO:0000313" key="2">
    <source>
        <dbReference type="Proteomes" id="UP000184509"/>
    </source>
</evidence>
<sequence>MKKLALITTGLLLIFNSCQEPREKTFEKLAKEYTAKCPVTIGEGIRIDSMIYNPKTNTNSNYYTLSGRIDSPDSIQKKKQYMKDSMIDAVRNSLDLKEYKDFKTTIEYIYFSESTKKELFRVSIDANMYK</sequence>
<keyword evidence="2" id="KW-1185">Reference proteome</keyword>
<dbReference type="OrthoDB" id="1081698at2"/>
<organism evidence="1 2">
    <name type="scientific">Bacteroides luti</name>
    <dbReference type="NCBI Taxonomy" id="1297750"/>
    <lineage>
        <taxon>Bacteria</taxon>
        <taxon>Pseudomonadati</taxon>
        <taxon>Bacteroidota</taxon>
        <taxon>Bacteroidia</taxon>
        <taxon>Bacteroidales</taxon>
        <taxon>Bacteroidaceae</taxon>
        <taxon>Bacteroides</taxon>
    </lineage>
</organism>
<dbReference type="AlphaFoldDB" id="A0A1M4S824"/>
<accession>A0A1M4S824</accession>
<evidence type="ECO:0000313" key="1">
    <source>
        <dbReference type="EMBL" id="SHE28318.1"/>
    </source>
</evidence>
<reference evidence="1 2" key="1">
    <citation type="submission" date="2016-11" db="EMBL/GenBank/DDBJ databases">
        <authorList>
            <person name="Jaros S."/>
            <person name="Januszkiewicz K."/>
            <person name="Wedrychowicz H."/>
        </authorList>
    </citation>
    <scope>NUCLEOTIDE SEQUENCE [LARGE SCALE GENOMIC DNA]</scope>
    <source>
        <strain evidence="1 2">DSM 26991</strain>
    </source>
</reference>
<dbReference type="EMBL" id="FQTV01000001">
    <property type="protein sequence ID" value="SHE28318.1"/>
    <property type="molecule type" value="Genomic_DNA"/>
</dbReference>
<protein>
    <submittedName>
        <fullName evidence="1">Uncharacterized protein</fullName>
    </submittedName>
</protein>
<dbReference type="STRING" id="1297750.SAMN05444405_10118"/>
<dbReference type="RefSeq" id="WP_073398460.1">
    <property type="nucleotide sequence ID" value="NZ_FQTV01000001.1"/>
</dbReference>
<dbReference type="Proteomes" id="UP000184509">
    <property type="component" value="Unassembled WGS sequence"/>
</dbReference>